<reference evidence="3" key="3">
    <citation type="submission" date="2017-01" db="EMBL/GenBank/DDBJ databases">
        <authorList>
            <person name="Mah S.A."/>
            <person name="Swanson W.J."/>
            <person name="Moy G.W."/>
            <person name="Vacquier V.D."/>
        </authorList>
    </citation>
    <scope>NUCLEOTIDE SEQUENCE</scope>
    <source>
        <strain evidence="3">AJ5</strain>
    </source>
</reference>
<keyword evidence="5" id="KW-1185">Reference proteome</keyword>
<protein>
    <submittedName>
        <fullName evidence="4">Uncharacterized protein</fullName>
    </submittedName>
</protein>
<dbReference type="GeneID" id="30920589"/>
<dbReference type="Proteomes" id="UP000011555">
    <property type="component" value="Unassembled WGS sequence"/>
</dbReference>
<feature type="region of interest" description="Disordered" evidence="1">
    <location>
        <begin position="1"/>
        <end position="42"/>
    </location>
</feature>
<keyword evidence="2" id="KW-1133">Transmembrane helix</keyword>
<dbReference type="eggNOG" id="arCOG10704">
    <property type="taxonomic scope" value="Archaea"/>
</dbReference>
<dbReference type="KEGG" id="hlc:CHINAEXTREME05655"/>
<keyword evidence="2" id="KW-0812">Transmembrane</keyword>
<feature type="transmembrane region" description="Helical" evidence="2">
    <location>
        <begin position="180"/>
        <end position="201"/>
    </location>
</feature>
<keyword evidence="2" id="KW-0472">Membrane</keyword>
<evidence type="ECO:0000313" key="3">
    <source>
        <dbReference type="EMBL" id="APW97288.1"/>
    </source>
</evidence>
<feature type="transmembrane region" description="Helical" evidence="2">
    <location>
        <begin position="54"/>
        <end position="76"/>
    </location>
</feature>
<feature type="transmembrane region" description="Helical" evidence="2">
    <location>
        <begin position="140"/>
        <end position="160"/>
    </location>
</feature>
<dbReference type="EMBL" id="AOLZ01000034">
    <property type="protein sequence ID" value="EMA33800.1"/>
    <property type="molecule type" value="Genomic_DNA"/>
</dbReference>
<sequence length="278" mass="28678">MDEDATASANADANANSEAGSPADAIDPVDPVDPDDPGTVQWRRDASTSWTVRLLWSLGVGTFFAAISNVVFWRLYDFTEQAGGATVEIVQTIFLATIAAVAVTVLALAVSGNSVQRLERLLEALPVPSGSPSRRGLSQALDAAVGTVVMAGLIGGLVVVGRSVAASGNGVGGVLGPAAFTGLAAISIPLALVALVLASFLRSVGAVDRTERTIYLYDPDRAIDLEVIRDVSVRRIGDIAVLSLDYAQPGGQYVAGPRRIVVPPSVAEEITGLVDSSP</sequence>
<evidence type="ECO:0000256" key="2">
    <source>
        <dbReference type="SAM" id="Phobius"/>
    </source>
</evidence>
<dbReference type="Proteomes" id="UP000186547">
    <property type="component" value="Chromosome"/>
</dbReference>
<reference evidence="4 5" key="2">
    <citation type="journal article" date="2014" name="PLoS Genet.">
        <title>Phylogenetically driven sequencing of extremely halophilic archaea reveals strategies for static and dynamic osmo-response.</title>
        <authorList>
            <person name="Becker E.A."/>
            <person name="Seitzer P.M."/>
            <person name="Tritt A."/>
            <person name="Larsen D."/>
            <person name="Krusor M."/>
            <person name="Yao A.I."/>
            <person name="Wu D."/>
            <person name="Madern D."/>
            <person name="Eisen J.A."/>
            <person name="Darling A.E."/>
            <person name="Facciotti M.T."/>
        </authorList>
    </citation>
    <scope>NUCLEOTIDE SEQUENCE [LARGE SCALE GENOMIC DNA]</scope>
    <source>
        <strain evidence="4 5">AJ5</strain>
    </source>
</reference>
<feature type="transmembrane region" description="Helical" evidence="2">
    <location>
        <begin position="88"/>
        <end position="110"/>
    </location>
</feature>
<evidence type="ECO:0000313" key="5">
    <source>
        <dbReference type="Proteomes" id="UP000011555"/>
    </source>
</evidence>
<name>M0LP37_NATLA</name>
<gene>
    <name evidence="4" type="ORF">C445_08929</name>
    <name evidence="3" type="ORF">CHINAEXTREME_05655</name>
</gene>
<accession>M0LP37</accession>
<feature type="compositionally biased region" description="Low complexity" evidence="1">
    <location>
        <begin position="1"/>
        <end position="29"/>
    </location>
</feature>
<evidence type="ECO:0000313" key="6">
    <source>
        <dbReference type="Proteomes" id="UP000186547"/>
    </source>
</evidence>
<evidence type="ECO:0000256" key="1">
    <source>
        <dbReference type="SAM" id="MobiDB-lite"/>
    </source>
</evidence>
<dbReference type="AlphaFoldDB" id="M0LP37"/>
<organism evidence="4 5">
    <name type="scientific">Natronobacterium lacisalsi AJ5</name>
    <dbReference type="NCBI Taxonomy" id="358396"/>
    <lineage>
        <taxon>Archaea</taxon>
        <taxon>Methanobacteriati</taxon>
        <taxon>Methanobacteriota</taxon>
        <taxon>Stenosarchaea group</taxon>
        <taxon>Halobacteria</taxon>
        <taxon>Halobacteriales</taxon>
        <taxon>Natrialbaceae</taxon>
        <taxon>Natronobacterium</taxon>
    </lineage>
</organism>
<dbReference type="EMBL" id="CP019285">
    <property type="protein sequence ID" value="APW97288.1"/>
    <property type="molecule type" value="Genomic_DNA"/>
</dbReference>
<dbReference type="RefSeq" id="WP_007141509.1">
    <property type="nucleotide sequence ID" value="NZ_AOLZ01000034.1"/>
</dbReference>
<dbReference type="PATRIC" id="fig|358396.7.peg.1811"/>
<evidence type="ECO:0000313" key="4">
    <source>
        <dbReference type="EMBL" id="EMA33800.1"/>
    </source>
</evidence>
<proteinExistence type="predicted"/>
<reference evidence="3 6" key="1">
    <citation type="journal article" date="2011" name="J. Bacteriol.">
        <title>Genome sequence of Halobiforma lacisalsi AJ5, an extremely halophilic archaeon which harbors a bop gene.</title>
        <authorList>
            <person name="Jiang X."/>
            <person name="Wang S."/>
            <person name="Cheng H."/>
            <person name="Huo Y."/>
            <person name="Zhang X."/>
            <person name="Zhu X."/>
            <person name="Han X."/>
            <person name="Ni P."/>
            <person name="Wu M."/>
        </authorList>
    </citation>
    <scope>NUCLEOTIDE SEQUENCE [LARGE SCALE GENOMIC DNA]</scope>
    <source>
        <strain evidence="3 6">AJ5</strain>
    </source>
</reference>